<accession>A0A926DZ27</accession>
<dbReference type="EMBL" id="JACRSV010000001">
    <property type="protein sequence ID" value="MBC8558514.1"/>
    <property type="molecule type" value="Genomic_DNA"/>
</dbReference>
<organism evidence="4 5">
    <name type="scientific">Fumia xinanensis</name>
    <dbReference type="NCBI Taxonomy" id="2763659"/>
    <lineage>
        <taxon>Bacteria</taxon>
        <taxon>Bacillati</taxon>
        <taxon>Bacillota</taxon>
        <taxon>Clostridia</taxon>
        <taxon>Eubacteriales</taxon>
        <taxon>Oscillospiraceae</taxon>
        <taxon>Fumia</taxon>
    </lineage>
</organism>
<feature type="domain" description="Sporulation stage II protein D amidase enhancer LytB N-terminal" evidence="3">
    <location>
        <begin position="101"/>
        <end position="205"/>
    </location>
</feature>
<dbReference type="NCBIfam" id="TIGR02870">
    <property type="entry name" value="spore_II_D"/>
    <property type="match status" value="1"/>
</dbReference>
<keyword evidence="2" id="KW-0732">Signal</keyword>
<dbReference type="Pfam" id="PF08486">
    <property type="entry name" value="SpoIID"/>
    <property type="match status" value="1"/>
</dbReference>
<dbReference type="PANTHER" id="PTHR30032">
    <property type="entry name" value="N-ACETYLMURAMOYL-L-ALANINE AMIDASE-RELATED"/>
    <property type="match status" value="1"/>
</dbReference>
<evidence type="ECO:0000313" key="4">
    <source>
        <dbReference type="EMBL" id="MBC8558514.1"/>
    </source>
</evidence>
<dbReference type="RefSeq" id="WP_249293404.1">
    <property type="nucleotide sequence ID" value="NZ_JACRSV010000001.1"/>
</dbReference>
<dbReference type="PANTHER" id="PTHR30032:SF4">
    <property type="entry name" value="AMIDASE ENHANCER"/>
    <property type="match status" value="1"/>
</dbReference>
<dbReference type="AlphaFoldDB" id="A0A926DZ27"/>
<dbReference type="Proteomes" id="UP000610760">
    <property type="component" value="Unassembled WGS sequence"/>
</dbReference>
<feature type="region of interest" description="Disordered" evidence="1">
    <location>
        <begin position="53"/>
        <end position="85"/>
    </location>
</feature>
<dbReference type="InterPro" id="IPR013486">
    <property type="entry name" value="SpoIID/LytB"/>
</dbReference>
<name>A0A926DZ27_9FIRM</name>
<dbReference type="InterPro" id="IPR051922">
    <property type="entry name" value="Bact_Sporulation_Assoc"/>
</dbReference>
<evidence type="ECO:0000313" key="5">
    <source>
        <dbReference type="Proteomes" id="UP000610760"/>
    </source>
</evidence>
<comment type="caution">
    <text evidence="4">The sequence shown here is derived from an EMBL/GenBank/DDBJ whole genome shotgun (WGS) entry which is preliminary data.</text>
</comment>
<protein>
    <submittedName>
        <fullName evidence="4">Stage II sporulation protein D</fullName>
    </submittedName>
</protein>
<dbReference type="GO" id="GO:0030288">
    <property type="term" value="C:outer membrane-bounded periplasmic space"/>
    <property type="evidence" value="ECO:0007669"/>
    <property type="project" value="TreeGrafter"/>
</dbReference>
<gene>
    <name evidence="4" type="primary">spoIID</name>
    <name evidence="4" type="ORF">H8710_00390</name>
</gene>
<feature type="compositionally biased region" description="Polar residues" evidence="1">
    <location>
        <begin position="53"/>
        <end position="66"/>
    </location>
</feature>
<dbReference type="NCBIfam" id="TIGR02669">
    <property type="entry name" value="SpoIID_LytB"/>
    <property type="match status" value="1"/>
</dbReference>
<evidence type="ECO:0000259" key="3">
    <source>
        <dbReference type="Pfam" id="PF08486"/>
    </source>
</evidence>
<reference evidence="4" key="1">
    <citation type="submission" date="2020-08" db="EMBL/GenBank/DDBJ databases">
        <title>Genome public.</title>
        <authorList>
            <person name="Liu C."/>
            <person name="Sun Q."/>
        </authorList>
    </citation>
    <scope>NUCLEOTIDE SEQUENCE</scope>
    <source>
        <strain evidence="4">NSJ-33</strain>
    </source>
</reference>
<dbReference type="InterPro" id="IPR013693">
    <property type="entry name" value="SpoIID/LytB_N"/>
</dbReference>
<feature type="chain" id="PRO_5038425127" evidence="2">
    <location>
        <begin position="21"/>
        <end position="376"/>
    </location>
</feature>
<proteinExistence type="predicted"/>
<evidence type="ECO:0000256" key="2">
    <source>
        <dbReference type="SAM" id="SignalP"/>
    </source>
</evidence>
<keyword evidence="5" id="KW-1185">Reference proteome</keyword>
<sequence>MKRKLWKVLIFCGAFILLPAASLMQQQVYGEAFFNPSSTPAFSFRFEGTNSPAFSKPSPESGTSFVHPTDSAGQEAPKTPEASTSSLTLPSVYKVLDKDSGKVLELSPEEYITGVVAAEMPASFEPEALKAQAVAAHSYALRQIGLQLKNPDDSLKGAYLSTDPAHFQAYLSKKQREKRFGANFDTQEKKIADAVNTVISQILVYEEEPIAAAFHSISSGKTESAQTVWGKEIPYLVPVDSSIDRNNDKCKTISSFTEKESRSILEANCKDTDLSGNINGWIQIGSRSDSGTVLDATVGSVKVSGRDIRTWFDLPSANFSVETTEDSLSFITYGYGHGVGMSQYGANDMAKEGKTYQEILAHYYPGTQLKILADAS</sequence>
<dbReference type="InterPro" id="IPR014225">
    <property type="entry name" value="Spore_II_D_firmicutes"/>
</dbReference>
<dbReference type="GO" id="GO:0030435">
    <property type="term" value="P:sporulation resulting in formation of a cellular spore"/>
    <property type="evidence" value="ECO:0007669"/>
    <property type="project" value="InterPro"/>
</dbReference>
<feature type="signal peptide" evidence="2">
    <location>
        <begin position="1"/>
        <end position="20"/>
    </location>
</feature>
<evidence type="ECO:0000256" key="1">
    <source>
        <dbReference type="SAM" id="MobiDB-lite"/>
    </source>
</evidence>